<keyword evidence="2" id="KW-1185">Reference proteome</keyword>
<protein>
    <submittedName>
        <fullName evidence="1">Uncharacterized protein</fullName>
    </submittedName>
</protein>
<accession>A0A5A9P2Z7</accession>
<proteinExistence type="predicted"/>
<reference evidence="1 2" key="1">
    <citation type="journal article" date="2019" name="Mol. Ecol. Resour.">
        <title>Chromosome-level genome assembly of Triplophysa tibetana, a fish adapted to the harsh high-altitude environment of the Tibetan Plateau.</title>
        <authorList>
            <person name="Yang X."/>
            <person name="Liu H."/>
            <person name="Ma Z."/>
            <person name="Zou Y."/>
            <person name="Zou M."/>
            <person name="Mao Y."/>
            <person name="Li X."/>
            <person name="Wang H."/>
            <person name="Chen T."/>
            <person name="Wang W."/>
            <person name="Yang R."/>
        </authorList>
    </citation>
    <scope>NUCLEOTIDE SEQUENCE [LARGE SCALE GENOMIC DNA]</scope>
    <source>
        <strain evidence="1">TTIB1903HZAU</strain>
        <tissue evidence="1">Muscle</tissue>
    </source>
</reference>
<dbReference type="Proteomes" id="UP000324632">
    <property type="component" value="Chromosome 10"/>
</dbReference>
<evidence type="ECO:0000313" key="2">
    <source>
        <dbReference type="Proteomes" id="UP000324632"/>
    </source>
</evidence>
<gene>
    <name evidence="1" type="ORF">E1301_Tti012901</name>
</gene>
<dbReference type="EMBL" id="SOYY01000010">
    <property type="protein sequence ID" value="KAA0716015.1"/>
    <property type="molecule type" value="Genomic_DNA"/>
</dbReference>
<sequence length="100" mass="11104">MGRRAFDFVCVGLQKNLTRQPTHLRQAPVNKRIAIAPWYLATGLGKTKRKTSALDPSPTPSMEAEYPWRWWRSAGGGGGGGAERIYVLNIHFTGKVLLHS</sequence>
<organism evidence="1 2">
    <name type="scientific">Triplophysa tibetana</name>
    <dbReference type="NCBI Taxonomy" id="1572043"/>
    <lineage>
        <taxon>Eukaryota</taxon>
        <taxon>Metazoa</taxon>
        <taxon>Chordata</taxon>
        <taxon>Craniata</taxon>
        <taxon>Vertebrata</taxon>
        <taxon>Euteleostomi</taxon>
        <taxon>Actinopterygii</taxon>
        <taxon>Neopterygii</taxon>
        <taxon>Teleostei</taxon>
        <taxon>Ostariophysi</taxon>
        <taxon>Cypriniformes</taxon>
        <taxon>Nemacheilidae</taxon>
        <taxon>Triplophysa</taxon>
    </lineage>
</organism>
<evidence type="ECO:0000313" key="1">
    <source>
        <dbReference type="EMBL" id="KAA0716015.1"/>
    </source>
</evidence>
<name>A0A5A9P2Z7_9TELE</name>
<dbReference type="AlphaFoldDB" id="A0A5A9P2Z7"/>
<comment type="caution">
    <text evidence="1">The sequence shown here is derived from an EMBL/GenBank/DDBJ whole genome shotgun (WGS) entry which is preliminary data.</text>
</comment>